<organism evidence="1 2">
    <name type="scientific">Vibrio algarum</name>
    <dbReference type="NCBI Taxonomy" id="3020714"/>
    <lineage>
        <taxon>Bacteria</taxon>
        <taxon>Pseudomonadati</taxon>
        <taxon>Pseudomonadota</taxon>
        <taxon>Gammaproteobacteria</taxon>
        <taxon>Vibrionales</taxon>
        <taxon>Vibrionaceae</taxon>
        <taxon>Vibrio</taxon>
    </lineage>
</organism>
<dbReference type="RefSeq" id="WP_272135750.1">
    <property type="nucleotide sequence ID" value="NZ_JAQLOI010000001.1"/>
</dbReference>
<dbReference type="EMBL" id="JAQLOI010000001">
    <property type="protein sequence ID" value="MDB1123945.1"/>
    <property type="molecule type" value="Genomic_DNA"/>
</dbReference>
<comment type="caution">
    <text evidence="1">The sequence shown here is derived from an EMBL/GenBank/DDBJ whole genome shotgun (WGS) entry which is preliminary data.</text>
</comment>
<keyword evidence="2" id="KW-1185">Reference proteome</keyword>
<gene>
    <name evidence="1" type="ORF">PGX00_09910</name>
</gene>
<reference evidence="1 2" key="1">
    <citation type="submission" date="2023-01" db="EMBL/GenBank/DDBJ databases">
        <title>Vibrio sp. KJ40-1 sp.nov, isolated from marine algae.</title>
        <authorList>
            <person name="Butt M."/>
            <person name="Kim J.M.J."/>
            <person name="Jeon C.O.C."/>
        </authorList>
    </citation>
    <scope>NUCLEOTIDE SEQUENCE [LARGE SCALE GENOMIC DNA]</scope>
    <source>
        <strain evidence="1 2">KJ40-1</strain>
    </source>
</reference>
<accession>A0ABT4YRD2</accession>
<evidence type="ECO:0000313" key="2">
    <source>
        <dbReference type="Proteomes" id="UP001210678"/>
    </source>
</evidence>
<protein>
    <submittedName>
        <fullName evidence="1">Transporter</fullName>
    </submittedName>
</protein>
<evidence type="ECO:0000313" key="1">
    <source>
        <dbReference type="EMBL" id="MDB1123945.1"/>
    </source>
</evidence>
<dbReference type="Proteomes" id="UP001210678">
    <property type="component" value="Unassembled WGS sequence"/>
</dbReference>
<sequence>MEKQETISVVFDYTSFLGASCKKKWTFIEAFGSFAPIFSTVWKSNIDDARKPDDRLWDKAINNLSAQSSDESNLISLVNLAKREGIEELRLMMPYELDETQIETIVEHTNAQIRHSAQDEFLIRI</sequence>
<proteinExistence type="predicted"/>
<name>A0ABT4YRD2_9VIBR</name>